<evidence type="ECO:0000313" key="2">
    <source>
        <dbReference type="EMBL" id="KAK3863613.1"/>
    </source>
</evidence>
<comment type="caution">
    <text evidence="2">The sequence shown here is derived from an EMBL/GenBank/DDBJ whole genome shotgun (WGS) entry which is preliminary data.</text>
</comment>
<keyword evidence="3" id="KW-1185">Reference proteome</keyword>
<gene>
    <name evidence="2" type="ORF">Pcinc_030639</name>
</gene>
<dbReference type="PANTHER" id="PTHR47326:SF1">
    <property type="entry name" value="HTH PSQ-TYPE DOMAIN-CONTAINING PROTEIN"/>
    <property type="match status" value="1"/>
</dbReference>
<dbReference type="EMBL" id="JAWQEG010003982">
    <property type="protein sequence ID" value="KAK3863613.1"/>
    <property type="molecule type" value="Genomic_DNA"/>
</dbReference>
<proteinExistence type="predicted"/>
<reference evidence="2" key="1">
    <citation type="submission" date="2023-10" db="EMBL/GenBank/DDBJ databases">
        <title>Genome assemblies of two species of porcelain crab, Petrolisthes cinctipes and Petrolisthes manimaculis (Anomura: Porcellanidae).</title>
        <authorList>
            <person name="Angst P."/>
        </authorList>
    </citation>
    <scope>NUCLEOTIDE SEQUENCE</scope>
    <source>
        <strain evidence="2">PB745_01</strain>
        <tissue evidence="2">Gill</tissue>
    </source>
</reference>
<dbReference type="Proteomes" id="UP001286313">
    <property type="component" value="Unassembled WGS sequence"/>
</dbReference>
<feature type="domain" description="DUF4817" evidence="1">
    <location>
        <begin position="71"/>
        <end position="107"/>
    </location>
</feature>
<accession>A0AAE1EYX2</accession>
<dbReference type="Pfam" id="PF16087">
    <property type="entry name" value="DUF4817"/>
    <property type="match status" value="1"/>
</dbReference>
<dbReference type="InterPro" id="IPR032135">
    <property type="entry name" value="DUF4817"/>
</dbReference>
<organism evidence="2 3">
    <name type="scientific">Petrolisthes cinctipes</name>
    <name type="common">Flat porcelain crab</name>
    <dbReference type="NCBI Taxonomy" id="88211"/>
    <lineage>
        <taxon>Eukaryota</taxon>
        <taxon>Metazoa</taxon>
        <taxon>Ecdysozoa</taxon>
        <taxon>Arthropoda</taxon>
        <taxon>Crustacea</taxon>
        <taxon>Multicrustacea</taxon>
        <taxon>Malacostraca</taxon>
        <taxon>Eumalacostraca</taxon>
        <taxon>Eucarida</taxon>
        <taxon>Decapoda</taxon>
        <taxon>Pleocyemata</taxon>
        <taxon>Anomura</taxon>
        <taxon>Galatheoidea</taxon>
        <taxon>Porcellanidae</taxon>
        <taxon>Petrolisthes</taxon>
    </lineage>
</organism>
<name>A0AAE1EYX2_PETCI</name>
<dbReference type="PANTHER" id="PTHR47326">
    <property type="entry name" value="TRANSPOSABLE ELEMENT TC3 TRANSPOSASE-LIKE PROTEIN"/>
    <property type="match status" value="1"/>
</dbReference>
<dbReference type="InterPro" id="IPR036397">
    <property type="entry name" value="RNaseH_sf"/>
</dbReference>
<dbReference type="AlphaFoldDB" id="A0AAE1EYX2"/>
<dbReference type="Gene3D" id="3.30.420.10">
    <property type="entry name" value="Ribonuclease H-like superfamily/Ribonuclease H"/>
    <property type="match status" value="1"/>
</dbReference>
<sequence>MSCDIKAQVIAAIKESGQFSLQLDESTDLSDDAQLMTYVRYQGPEDMEEEFLFCRPLQTTTTGEDIFMIGSIFQTRRAHWRHYRARDAPSDSVIRTLINRFEEQGAVSDRPRSGRPRTVRTDEIREQVQESIEENPGTSVKTARDFTNFAAKGSQKLDLFPYKVQLVQQLKPKDYQQRLQYAVRIQELARNYRNFTQNLMMTDEAHFHLNGFISKQNCRFWGSENPRSVHQQELHPV</sequence>
<evidence type="ECO:0000313" key="3">
    <source>
        <dbReference type="Proteomes" id="UP001286313"/>
    </source>
</evidence>
<protein>
    <recommendedName>
        <fullName evidence="1">DUF4817 domain-containing protein</fullName>
    </recommendedName>
</protein>
<evidence type="ECO:0000259" key="1">
    <source>
        <dbReference type="Pfam" id="PF16087"/>
    </source>
</evidence>
<dbReference type="GO" id="GO:0003676">
    <property type="term" value="F:nucleic acid binding"/>
    <property type="evidence" value="ECO:0007669"/>
    <property type="project" value="InterPro"/>
</dbReference>